<evidence type="ECO:0000256" key="2">
    <source>
        <dbReference type="ARBA" id="ARBA00022540"/>
    </source>
</evidence>
<keyword evidence="8" id="KW-1185">Reference proteome</keyword>
<feature type="region of interest" description="Disordered" evidence="6">
    <location>
        <begin position="1"/>
        <end position="98"/>
    </location>
</feature>
<gene>
    <name evidence="5" type="primary">HCR1</name>
    <name evidence="7" type="ORF">GMORB2_6027</name>
</gene>
<evidence type="ECO:0000256" key="3">
    <source>
        <dbReference type="ARBA" id="ARBA00022917"/>
    </source>
</evidence>
<dbReference type="InterPro" id="IPR023194">
    <property type="entry name" value="eIF3-like_dom_sf"/>
</dbReference>
<evidence type="ECO:0000256" key="5">
    <source>
        <dbReference type="HAMAP-Rule" id="MF_03009"/>
    </source>
</evidence>
<dbReference type="FunFam" id="1.10.246.60:FF:000003">
    <property type="entry name" value="Eukaryotic translation initiation factor 3 subunit J"/>
    <property type="match status" value="1"/>
</dbReference>
<evidence type="ECO:0000256" key="1">
    <source>
        <dbReference type="ARBA" id="ARBA00022490"/>
    </source>
</evidence>
<evidence type="ECO:0000256" key="4">
    <source>
        <dbReference type="ARBA" id="ARBA00023054"/>
    </source>
</evidence>
<dbReference type="OrthoDB" id="20381at2759"/>
<dbReference type="GO" id="GO:0005852">
    <property type="term" value="C:eukaryotic translation initiation factor 3 complex"/>
    <property type="evidence" value="ECO:0007669"/>
    <property type="project" value="UniProtKB-UniRule"/>
</dbReference>
<name>A0A9P4YX37_9HYPO</name>
<dbReference type="InterPro" id="IPR013906">
    <property type="entry name" value="eIF3j"/>
</dbReference>
<dbReference type="GO" id="GO:0016282">
    <property type="term" value="C:eukaryotic 43S preinitiation complex"/>
    <property type="evidence" value="ECO:0007669"/>
    <property type="project" value="UniProtKB-UniRule"/>
</dbReference>
<keyword evidence="1 5" id="KW-0963">Cytoplasm</keyword>
<dbReference type="Pfam" id="PF08597">
    <property type="entry name" value="eIF3_subunit"/>
    <property type="match status" value="1"/>
</dbReference>
<dbReference type="Gene3D" id="1.10.246.60">
    <property type="entry name" value="Eukaryotic translation initiation factor 3 like domains"/>
    <property type="match status" value="1"/>
</dbReference>
<feature type="compositionally biased region" description="Basic and acidic residues" evidence="6">
    <location>
        <begin position="238"/>
        <end position="249"/>
    </location>
</feature>
<dbReference type="GO" id="GO:0033290">
    <property type="term" value="C:eukaryotic 48S preinitiation complex"/>
    <property type="evidence" value="ECO:0007669"/>
    <property type="project" value="UniProtKB-UniRule"/>
</dbReference>
<comment type="subunit">
    <text evidence="5">Component of the eukaryotic translation initiation factor 3 (eIF-3) complex.</text>
</comment>
<keyword evidence="4" id="KW-0175">Coiled coil</keyword>
<comment type="subcellular location">
    <subcellularLocation>
        <location evidence="5">Cytoplasm</location>
    </subcellularLocation>
</comment>
<comment type="caution">
    <text evidence="7">The sequence shown here is derived from an EMBL/GenBank/DDBJ whole genome shotgun (WGS) entry which is preliminary data.</text>
</comment>
<comment type="function">
    <text evidence="5">Component of the eukaryotic translation initiation factor 3 (eIF-3) complex, which is involved in protein synthesis of a specialized repertoire of mRNAs and, together with other initiation factors, stimulates binding of mRNA and methionyl-tRNAi to the 40S ribosome. The eIF-3 complex specifically targets and initiates translation of a subset of mRNAs involved in cell proliferation.</text>
</comment>
<accession>A0A9P4YX37</accession>
<dbReference type="HAMAP" id="MF_03009">
    <property type="entry name" value="eIF3j"/>
    <property type="match status" value="1"/>
</dbReference>
<evidence type="ECO:0000313" key="7">
    <source>
        <dbReference type="EMBL" id="KAF4123326.1"/>
    </source>
</evidence>
<feature type="compositionally biased region" description="Acidic residues" evidence="6">
    <location>
        <begin position="32"/>
        <end position="52"/>
    </location>
</feature>
<evidence type="ECO:0000256" key="6">
    <source>
        <dbReference type="SAM" id="MobiDB-lite"/>
    </source>
</evidence>
<keyword evidence="3 5" id="KW-0648">Protein biosynthesis</keyword>
<reference evidence="7" key="1">
    <citation type="submission" date="2020-03" db="EMBL/GenBank/DDBJ databases">
        <title>Site-based positive gene gene selection in Geosmithia morbida across the United States reveals a broad range of putative effectors and factors for local host and environmental adapation.</title>
        <authorList>
            <person name="Onufrak A."/>
            <person name="Murdoch R.W."/>
            <person name="Gazis R."/>
            <person name="Huff M."/>
            <person name="Staton M."/>
            <person name="Klingeman W."/>
            <person name="Hadziabdic D."/>
        </authorList>
    </citation>
    <scope>NUCLEOTIDE SEQUENCE</scope>
    <source>
        <strain evidence="7">1262</strain>
    </source>
</reference>
<dbReference type="Proteomes" id="UP000749293">
    <property type="component" value="Unassembled WGS sequence"/>
</dbReference>
<dbReference type="GO" id="GO:0003743">
    <property type="term" value="F:translation initiation factor activity"/>
    <property type="evidence" value="ECO:0007669"/>
    <property type="project" value="UniProtKB-UniRule"/>
</dbReference>
<sequence length="284" mass="30117">MRADEEGSESGDSAPQSPRVAAAATVRRRQFDDEEDDGDVLDSWDAGEDSEAEREKQRKAAEAKAKADAEAAAAKKAKAERIAKNKAAKAKAEAEAEARALAELQANAAIAAETDSQRRARMAAAEKEADLDHAADLFGEVGIKSGRKAPTAGVAVPVGPKDSAGNTVNIGALSIFNPTTKAQFEQLRNTIGPLIVAHSKKPQYALFLQDFVKQLASELPSDQVKKVASSLTTLSNEKLKAEKAAEKGGKKSKAAKTKTSLVTGRANQDIGTYDDDDYADDDFM</sequence>
<keyword evidence="2 5" id="KW-0396">Initiation factor</keyword>
<dbReference type="EMBL" id="JAANYQ010000006">
    <property type="protein sequence ID" value="KAF4123326.1"/>
    <property type="molecule type" value="Genomic_DNA"/>
</dbReference>
<comment type="similarity">
    <text evidence="5">Belongs to the eIF-3 subunit J family.</text>
</comment>
<proteinExistence type="inferred from homology"/>
<feature type="region of interest" description="Disordered" evidence="6">
    <location>
        <begin position="238"/>
        <end position="284"/>
    </location>
</feature>
<feature type="compositionally biased region" description="Acidic residues" evidence="6">
    <location>
        <begin position="272"/>
        <end position="284"/>
    </location>
</feature>
<organism evidence="7 8">
    <name type="scientific">Geosmithia morbida</name>
    <dbReference type="NCBI Taxonomy" id="1094350"/>
    <lineage>
        <taxon>Eukaryota</taxon>
        <taxon>Fungi</taxon>
        <taxon>Dikarya</taxon>
        <taxon>Ascomycota</taxon>
        <taxon>Pezizomycotina</taxon>
        <taxon>Sordariomycetes</taxon>
        <taxon>Hypocreomycetidae</taxon>
        <taxon>Hypocreales</taxon>
        <taxon>Bionectriaceae</taxon>
        <taxon>Geosmithia</taxon>
    </lineage>
</organism>
<dbReference type="PANTHER" id="PTHR21681">
    <property type="entry name" value="EUKARYOTIC TRANSLATION INITIATION FACTOR 3 SUBUNIT J"/>
    <property type="match status" value="1"/>
</dbReference>
<dbReference type="GO" id="GO:0001732">
    <property type="term" value="P:formation of cytoplasmic translation initiation complex"/>
    <property type="evidence" value="ECO:0007669"/>
    <property type="project" value="UniProtKB-UniRule"/>
</dbReference>
<dbReference type="AlphaFoldDB" id="A0A9P4YX37"/>
<protein>
    <recommendedName>
        <fullName evidence="5">Eukaryotic translation initiation factor 3 subunit J</fullName>
        <shortName evidence="5">eIF3j</shortName>
    </recommendedName>
    <alternativeName>
        <fullName evidence="5">Eukaryotic translation initiation factor 3 30 kDa subunit homolog</fullName>
        <shortName evidence="5">eIF-3 30 kDa subunit homolog</shortName>
    </alternativeName>
</protein>
<evidence type="ECO:0000313" key="8">
    <source>
        <dbReference type="Proteomes" id="UP000749293"/>
    </source>
</evidence>
<dbReference type="PANTHER" id="PTHR21681:SF0">
    <property type="entry name" value="EUKARYOTIC TRANSLATION INITIATION FACTOR 3 SUBUNIT J"/>
    <property type="match status" value="1"/>
</dbReference>
<feature type="compositionally biased region" description="Basic and acidic residues" evidence="6">
    <location>
        <begin position="53"/>
        <end position="69"/>
    </location>
</feature>